<evidence type="ECO:0000256" key="7">
    <source>
        <dbReference type="ARBA" id="ARBA00048258"/>
    </source>
</evidence>
<feature type="binding site" evidence="8">
    <location>
        <position position="177"/>
    </location>
    <ligand>
        <name>ATP</name>
        <dbReference type="ChEBI" id="CHEBI:30616"/>
    </ligand>
</feature>
<evidence type="ECO:0000256" key="4">
    <source>
        <dbReference type="ARBA" id="ARBA00022655"/>
    </source>
</evidence>
<comment type="caution">
    <text evidence="9">The sequence shown here is derived from an EMBL/GenBank/DDBJ whole genome shotgun (WGS) entry which is preliminary data.</text>
</comment>
<feature type="binding site" evidence="8">
    <location>
        <position position="154"/>
    </location>
    <ligand>
        <name>(R)-pantoate</name>
        <dbReference type="ChEBI" id="CHEBI:15980"/>
    </ligand>
</feature>
<dbReference type="GO" id="GO:0005524">
    <property type="term" value="F:ATP binding"/>
    <property type="evidence" value="ECO:0007669"/>
    <property type="project" value="UniProtKB-KW"/>
</dbReference>
<dbReference type="Proteomes" id="UP000590740">
    <property type="component" value="Unassembled WGS sequence"/>
</dbReference>
<dbReference type="GO" id="GO:0005829">
    <property type="term" value="C:cytosol"/>
    <property type="evidence" value="ECO:0007669"/>
    <property type="project" value="TreeGrafter"/>
</dbReference>
<comment type="catalytic activity">
    <reaction evidence="7 8">
        <text>(R)-pantoate + beta-alanine + ATP = (R)-pantothenate + AMP + diphosphate + H(+)</text>
        <dbReference type="Rhea" id="RHEA:10912"/>
        <dbReference type="ChEBI" id="CHEBI:15378"/>
        <dbReference type="ChEBI" id="CHEBI:15980"/>
        <dbReference type="ChEBI" id="CHEBI:29032"/>
        <dbReference type="ChEBI" id="CHEBI:30616"/>
        <dbReference type="ChEBI" id="CHEBI:33019"/>
        <dbReference type="ChEBI" id="CHEBI:57966"/>
        <dbReference type="ChEBI" id="CHEBI:456215"/>
        <dbReference type="EC" id="6.3.2.1"/>
    </reaction>
</comment>
<sequence>MNVINNIRQLRSWSTINKGTRCVFVPTMGALHEGHAALIRAAREIAGPAGNVAVSIFVNPLQFGPNEDFSKYPRTLIEDLGLCRDNGADMIFAPKAEDLYPADRSIVMHETSLSKMLCGASRPGHFDGVCMVVAKLFNLVQCDDAVFGKKDFQQLAIIRRMVRDLDFNVVLHGIETVRESDGLAMSSRNRYLTPEERAQAPAIRAALLAARDAWKAGESNPAALQQLITRQLEAKAPLGRIDYVTVADAVNLQPISAGTEHVVIAAAVFFGAARLIDNIELK</sequence>
<dbReference type="Pfam" id="PF02569">
    <property type="entry name" value="Pantoate_ligase"/>
    <property type="match status" value="1"/>
</dbReference>
<comment type="function">
    <text evidence="8">Catalyzes the condensation of pantoate with beta-alanine in an ATP-dependent reaction via a pantoyl-adenylate intermediate.</text>
</comment>
<dbReference type="AlphaFoldDB" id="A0A7W7YB15"/>
<feature type="binding site" evidence="8">
    <location>
        <begin position="28"/>
        <end position="35"/>
    </location>
    <ligand>
        <name>ATP</name>
        <dbReference type="ChEBI" id="CHEBI:30616"/>
    </ligand>
</feature>
<dbReference type="NCBIfam" id="TIGR00018">
    <property type="entry name" value="panC"/>
    <property type="match status" value="1"/>
</dbReference>
<feature type="active site" description="Proton donor" evidence="8">
    <location>
        <position position="35"/>
    </location>
</feature>
<dbReference type="CDD" id="cd00560">
    <property type="entry name" value="PanC"/>
    <property type="match status" value="1"/>
</dbReference>
<protein>
    <recommendedName>
        <fullName evidence="8">Pantothenate synthetase</fullName>
        <shortName evidence="8">PS</shortName>
        <ecNumber evidence="8">6.3.2.1</ecNumber>
    </recommendedName>
    <alternativeName>
        <fullName evidence="8">Pantoate--beta-alanine ligase</fullName>
    </alternativeName>
    <alternativeName>
        <fullName evidence="8">Pantoate-activating enzyme</fullName>
    </alternativeName>
</protein>
<dbReference type="InterPro" id="IPR014729">
    <property type="entry name" value="Rossmann-like_a/b/a_fold"/>
</dbReference>
<feature type="binding site" evidence="8">
    <location>
        <begin position="185"/>
        <end position="188"/>
    </location>
    <ligand>
        <name>ATP</name>
        <dbReference type="ChEBI" id="CHEBI:30616"/>
    </ligand>
</feature>
<feature type="binding site" evidence="8">
    <location>
        <position position="62"/>
    </location>
    <ligand>
        <name>beta-alanine</name>
        <dbReference type="ChEBI" id="CHEBI:57966"/>
    </ligand>
</feature>
<gene>
    <name evidence="8" type="primary">panC</name>
    <name evidence="9" type="ORF">HNQ65_002499</name>
</gene>
<comment type="subcellular location">
    <subcellularLocation>
        <location evidence="8">Cytoplasm</location>
    </subcellularLocation>
</comment>
<proteinExistence type="inferred from homology"/>
<evidence type="ECO:0000256" key="1">
    <source>
        <dbReference type="ARBA" id="ARBA00004990"/>
    </source>
</evidence>
<evidence type="ECO:0000313" key="10">
    <source>
        <dbReference type="Proteomes" id="UP000590740"/>
    </source>
</evidence>
<dbReference type="PANTHER" id="PTHR21299">
    <property type="entry name" value="CYTIDYLATE KINASE/PANTOATE-BETA-ALANINE LIGASE"/>
    <property type="match status" value="1"/>
</dbReference>
<name>A0A7W7YB15_9BACT</name>
<evidence type="ECO:0000256" key="3">
    <source>
        <dbReference type="ARBA" id="ARBA00022598"/>
    </source>
</evidence>
<evidence type="ECO:0000256" key="6">
    <source>
        <dbReference type="ARBA" id="ARBA00022840"/>
    </source>
</evidence>
<evidence type="ECO:0000313" key="9">
    <source>
        <dbReference type="EMBL" id="MBB5032917.1"/>
    </source>
</evidence>
<dbReference type="EMBL" id="JACHIG010000004">
    <property type="protein sequence ID" value="MBB5032917.1"/>
    <property type="molecule type" value="Genomic_DNA"/>
</dbReference>
<dbReference type="UniPathway" id="UPA00028">
    <property type="reaction ID" value="UER00005"/>
</dbReference>
<keyword evidence="8" id="KW-0963">Cytoplasm</keyword>
<dbReference type="HAMAP" id="MF_00158">
    <property type="entry name" value="PanC"/>
    <property type="match status" value="1"/>
</dbReference>
<dbReference type="EC" id="6.3.2.1" evidence="8"/>
<comment type="similarity">
    <text evidence="2 8">Belongs to the pantothenate synthetase family.</text>
</comment>
<feature type="binding site" evidence="8">
    <location>
        <position position="62"/>
    </location>
    <ligand>
        <name>(R)-pantoate</name>
        <dbReference type="ChEBI" id="CHEBI:15980"/>
    </ligand>
</feature>
<comment type="subunit">
    <text evidence="8">Homodimer.</text>
</comment>
<organism evidence="9 10">
    <name type="scientific">Prosthecobacter vanneervenii</name>
    <dbReference type="NCBI Taxonomy" id="48466"/>
    <lineage>
        <taxon>Bacteria</taxon>
        <taxon>Pseudomonadati</taxon>
        <taxon>Verrucomicrobiota</taxon>
        <taxon>Verrucomicrobiia</taxon>
        <taxon>Verrucomicrobiales</taxon>
        <taxon>Verrucomicrobiaceae</taxon>
        <taxon>Prosthecobacter</taxon>
    </lineage>
</organism>
<comment type="pathway">
    <text evidence="1 8">Cofactor biosynthesis; (R)-pantothenate biosynthesis; (R)-pantothenate from (R)-pantoate and beta-alanine: step 1/1.</text>
</comment>
<feature type="binding site" evidence="8">
    <location>
        <begin position="148"/>
        <end position="151"/>
    </location>
    <ligand>
        <name>ATP</name>
        <dbReference type="ChEBI" id="CHEBI:30616"/>
    </ligand>
</feature>
<dbReference type="InterPro" id="IPR003721">
    <property type="entry name" value="Pantoate_ligase"/>
</dbReference>
<keyword evidence="10" id="KW-1185">Reference proteome</keyword>
<dbReference type="Gene3D" id="3.40.50.620">
    <property type="entry name" value="HUPs"/>
    <property type="match status" value="1"/>
</dbReference>
<keyword evidence="3 8" id="KW-0436">Ligase</keyword>
<keyword evidence="4 8" id="KW-0566">Pantothenate biosynthesis</keyword>
<dbReference type="GO" id="GO:0004592">
    <property type="term" value="F:pantoate-beta-alanine ligase activity"/>
    <property type="evidence" value="ECO:0007669"/>
    <property type="project" value="UniProtKB-UniRule"/>
</dbReference>
<keyword evidence="5 8" id="KW-0547">Nucleotide-binding</keyword>
<keyword evidence="6 8" id="KW-0067">ATP-binding</keyword>
<dbReference type="GO" id="GO:0015940">
    <property type="term" value="P:pantothenate biosynthetic process"/>
    <property type="evidence" value="ECO:0007669"/>
    <property type="project" value="UniProtKB-UniRule"/>
</dbReference>
<evidence type="ECO:0000256" key="2">
    <source>
        <dbReference type="ARBA" id="ARBA00009256"/>
    </source>
</evidence>
<comment type="miscellaneous">
    <text evidence="8">The reaction proceeds by a bi uni uni bi ping pong mechanism.</text>
</comment>
<dbReference type="FunFam" id="3.30.1300.10:FF:000001">
    <property type="entry name" value="Pantothenate synthetase"/>
    <property type="match status" value="1"/>
</dbReference>
<dbReference type="InterPro" id="IPR042176">
    <property type="entry name" value="Pantoate_ligase_C"/>
</dbReference>
<dbReference type="Gene3D" id="3.30.1300.10">
    <property type="entry name" value="Pantoate-beta-alanine ligase, C-terminal domain"/>
    <property type="match status" value="1"/>
</dbReference>
<dbReference type="SUPFAM" id="SSF52374">
    <property type="entry name" value="Nucleotidylyl transferase"/>
    <property type="match status" value="1"/>
</dbReference>
<evidence type="ECO:0000256" key="8">
    <source>
        <dbReference type="HAMAP-Rule" id="MF_00158"/>
    </source>
</evidence>
<dbReference type="PANTHER" id="PTHR21299:SF1">
    <property type="entry name" value="PANTOATE--BETA-ALANINE LIGASE"/>
    <property type="match status" value="1"/>
</dbReference>
<reference evidence="9 10" key="1">
    <citation type="submission" date="2020-08" db="EMBL/GenBank/DDBJ databases">
        <title>Genomic Encyclopedia of Type Strains, Phase IV (KMG-IV): sequencing the most valuable type-strain genomes for metagenomic binning, comparative biology and taxonomic classification.</title>
        <authorList>
            <person name="Goeker M."/>
        </authorList>
    </citation>
    <scope>NUCLEOTIDE SEQUENCE [LARGE SCALE GENOMIC DNA]</scope>
    <source>
        <strain evidence="9 10">DSM 12252</strain>
    </source>
</reference>
<evidence type="ECO:0000256" key="5">
    <source>
        <dbReference type="ARBA" id="ARBA00022741"/>
    </source>
</evidence>
<accession>A0A7W7YB15</accession>
<dbReference type="RefSeq" id="WP_184339822.1">
    <property type="nucleotide sequence ID" value="NZ_JACHIG010000004.1"/>
</dbReference>